<evidence type="ECO:0000313" key="1">
    <source>
        <dbReference type="EMBL" id="MQT03138.1"/>
    </source>
</evidence>
<dbReference type="AlphaFoldDB" id="A0A646KM45"/>
<proteinExistence type="predicted"/>
<keyword evidence="2" id="KW-1185">Reference proteome</keyword>
<reference evidence="1 2" key="1">
    <citation type="submission" date="2019-05" db="EMBL/GenBank/DDBJ databases">
        <title>Comparative genomics and metabolomics analyses of clavulanic acid producing Streptomyces species provides insight into specialized metabolism and evolution of beta-lactam biosynthetic gene clusters.</title>
        <authorList>
            <person name="Moore M.A."/>
            <person name="Cruz-Morales P."/>
            <person name="Barona Gomez F."/>
            <person name="Kapil T."/>
        </authorList>
    </citation>
    <scope>NUCLEOTIDE SEQUENCE [LARGE SCALE GENOMIC DNA]</scope>
    <source>
        <strain evidence="1 2">NRRL 5741</strain>
    </source>
</reference>
<dbReference type="OrthoDB" id="4217356at2"/>
<dbReference type="Proteomes" id="UP000419138">
    <property type="component" value="Unassembled WGS sequence"/>
</dbReference>
<protein>
    <submittedName>
        <fullName evidence="1">Uncharacterized protein</fullName>
    </submittedName>
</protein>
<sequence length="145" mass="16209">MTTTDPAVAKAQRRGDFWKRRFEHMQTDRDRADKALAAAEQHAAALNAILDRVQQMATCWEQQLPETIRIPAVVNALRAALEMRSTAPPLDHRQILDRAVAHLRSIPVNCTALTGPVWYGQGWQDVIGELEEFADRVTDAAPTTP</sequence>
<organism evidence="1 2">
    <name type="scientific">Streptomyces jumonjinensis</name>
    <dbReference type="NCBI Taxonomy" id="1945"/>
    <lineage>
        <taxon>Bacteria</taxon>
        <taxon>Bacillati</taxon>
        <taxon>Actinomycetota</taxon>
        <taxon>Actinomycetes</taxon>
        <taxon>Kitasatosporales</taxon>
        <taxon>Streptomycetaceae</taxon>
        <taxon>Streptomyces</taxon>
    </lineage>
</organism>
<comment type="caution">
    <text evidence="1">The sequence shown here is derived from an EMBL/GenBank/DDBJ whole genome shotgun (WGS) entry which is preliminary data.</text>
</comment>
<accession>A0A646KM45</accession>
<evidence type="ECO:0000313" key="2">
    <source>
        <dbReference type="Proteomes" id="UP000419138"/>
    </source>
</evidence>
<dbReference type="EMBL" id="VCLA01000164">
    <property type="protein sequence ID" value="MQT03138.1"/>
    <property type="molecule type" value="Genomic_DNA"/>
</dbReference>
<gene>
    <name evidence="1" type="ORF">FF041_23995</name>
</gene>
<dbReference type="RefSeq" id="WP_153524696.1">
    <property type="nucleotide sequence ID" value="NZ_JBEPDZ010000017.1"/>
</dbReference>
<name>A0A646KM45_STRJU</name>